<keyword evidence="3" id="KW-1185">Reference proteome</keyword>
<accession>A0A4R7NTK9</accession>
<dbReference type="OrthoDB" id="6401969at2"/>
<feature type="transmembrane region" description="Helical" evidence="1">
    <location>
        <begin position="98"/>
        <end position="121"/>
    </location>
</feature>
<organism evidence="2 3">
    <name type="scientific">Panacagrimonas perspica</name>
    <dbReference type="NCBI Taxonomy" id="381431"/>
    <lineage>
        <taxon>Bacteria</taxon>
        <taxon>Pseudomonadati</taxon>
        <taxon>Pseudomonadota</taxon>
        <taxon>Gammaproteobacteria</taxon>
        <taxon>Nevskiales</taxon>
        <taxon>Nevskiaceae</taxon>
        <taxon>Panacagrimonas</taxon>
    </lineage>
</organism>
<dbReference type="AlphaFoldDB" id="A0A4R7NTK9"/>
<dbReference type="NCBIfam" id="NF033919">
    <property type="entry name" value="PA2779_fam"/>
    <property type="match status" value="1"/>
</dbReference>
<name>A0A4R7NTK9_9GAMM</name>
<evidence type="ECO:0000256" key="1">
    <source>
        <dbReference type="SAM" id="Phobius"/>
    </source>
</evidence>
<evidence type="ECO:0000313" key="3">
    <source>
        <dbReference type="Proteomes" id="UP000295341"/>
    </source>
</evidence>
<gene>
    <name evidence="2" type="ORF">DFR24_4683</name>
</gene>
<dbReference type="Pfam" id="PF20332">
    <property type="entry name" value="DUF6627"/>
    <property type="match status" value="1"/>
</dbReference>
<evidence type="ECO:0008006" key="4">
    <source>
        <dbReference type="Google" id="ProtNLM"/>
    </source>
</evidence>
<evidence type="ECO:0000313" key="2">
    <source>
        <dbReference type="EMBL" id="TDU24413.1"/>
    </source>
</evidence>
<dbReference type="Proteomes" id="UP000295341">
    <property type="component" value="Unassembled WGS sequence"/>
</dbReference>
<reference evidence="2 3" key="1">
    <citation type="submission" date="2019-03" db="EMBL/GenBank/DDBJ databases">
        <title>Genomic Encyclopedia of Type Strains, Phase IV (KMG-IV): sequencing the most valuable type-strain genomes for metagenomic binning, comparative biology and taxonomic classification.</title>
        <authorList>
            <person name="Goeker M."/>
        </authorList>
    </citation>
    <scope>NUCLEOTIDE SEQUENCE [LARGE SCALE GENOMIC DNA]</scope>
    <source>
        <strain evidence="2 3">DSM 26377</strain>
    </source>
</reference>
<protein>
    <recommendedName>
        <fullName evidence="4">PA2779 family protein</fullName>
    </recommendedName>
</protein>
<keyword evidence="1" id="KW-0812">Transmembrane</keyword>
<keyword evidence="1" id="KW-0472">Membrane</keyword>
<proteinExistence type="predicted"/>
<comment type="caution">
    <text evidence="2">The sequence shown here is derived from an EMBL/GenBank/DDBJ whole genome shotgun (WGS) entry which is preliminary data.</text>
</comment>
<dbReference type="InterPro" id="IPR046735">
    <property type="entry name" value="PA2779-like"/>
</dbReference>
<sequence>MHATLRTLFVGWLSAALILIGFPAHAGMIGTESALSVDARASHLATVEQFMARDEVRAQLEGFGVEPAMAAERVANLSDAELQQMAFNIESQPAGAGALAVIGIVFVVLLILELVGVINVFQSF</sequence>
<dbReference type="RefSeq" id="WP_133883822.1">
    <property type="nucleotide sequence ID" value="NZ_MWIN01000025.1"/>
</dbReference>
<dbReference type="EMBL" id="SOBT01000012">
    <property type="protein sequence ID" value="TDU24413.1"/>
    <property type="molecule type" value="Genomic_DNA"/>
</dbReference>
<keyword evidence="1" id="KW-1133">Transmembrane helix</keyword>